<dbReference type="PROSITE" id="PS50003">
    <property type="entry name" value="PH_DOMAIN"/>
    <property type="match status" value="1"/>
</dbReference>
<accession>A0AAR5PF68</accession>
<dbReference type="SMART" id="SM00233">
    <property type="entry name" value="PH"/>
    <property type="match status" value="1"/>
</dbReference>
<organism evidence="5 6">
    <name type="scientific">Dendroctonus ponderosae</name>
    <name type="common">Mountain pine beetle</name>
    <dbReference type="NCBI Taxonomy" id="77166"/>
    <lineage>
        <taxon>Eukaryota</taxon>
        <taxon>Metazoa</taxon>
        <taxon>Ecdysozoa</taxon>
        <taxon>Arthropoda</taxon>
        <taxon>Hexapoda</taxon>
        <taxon>Insecta</taxon>
        <taxon>Pterygota</taxon>
        <taxon>Neoptera</taxon>
        <taxon>Endopterygota</taxon>
        <taxon>Coleoptera</taxon>
        <taxon>Polyphaga</taxon>
        <taxon>Cucujiformia</taxon>
        <taxon>Curculionidae</taxon>
        <taxon>Scolytinae</taxon>
        <taxon>Dendroctonus</taxon>
    </lineage>
</organism>
<feature type="compositionally biased region" description="Low complexity" evidence="3">
    <location>
        <begin position="389"/>
        <end position="402"/>
    </location>
</feature>
<dbReference type="Pfam" id="PF23142">
    <property type="entry name" value="PH_PLEKHM2"/>
    <property type="match status" value="1"/>
</dbReference>
<dbReference type="Gene3D" id="2.30.29.30">
    <property type="entry name" value="Pleckstrin-homology domain (PH domain)/Phosphotyrosine-binding domain (PTB)"/>
    <property type="match status" value="1"/>
</dbReference>
<dbReference type="Proteomes" id="UP000019118">
    <property type="component" value="Unassembled WGS sequence"/>
</dbReference>
<reference evidence="6" key="1">
    <citation type="journal article" date="2013" name="Genome Biol.">
        <title>Draft genome of the mountain pine beetle, Dendroctonus ponderosae Hopkins, a major forest pest.</title>
        <authorList>
            <person name="Keeling C.I."/>
            <person name="Yuen M.M."/>
            <person name="Liao N.Y."/>
            <person name="Docking T.R."/>
            <person name="Chan S.K."/>
            <person name="Taylor G.A."/>
            <person name="Palmquist D.L."/>
            <person name="Jackman S.D."/>
            <person name="Nguyen A."/>
            <person name="Li M."/>
            <person name="Henderson H."/>
            <person name="Janes J.K."/>
            <person name="Zhao Y."/>
            <person name="Pandoh P."/>
            <person name="Moore R."/>
            <person name="Sperling F.A."/>
            <person name="Huber D.P."/>
            <person name="Birol I."/>
            <person name="Jones S.J."/>
            <person name="Bohlmann J."/>
        </authorList>
    </citation>
    <scope>NUCLEOTIDE SEQUENCE</scope>
</reference>
<name>A0AAR5PF68_DENPD</name>
<dbReference type="SUPFAM" id="SSF50729">
    <property type="entry name" value="PH domain-like"/>
    <property type="match status" value="1"/>
</dbReference>
<feature type="region of interest" description="Disordered" evidence="3">
    <location>
        <begin position="677"/>
        <end position="709"/>
    </location>
</feature>
<sequence length="1237" mass="140070">MQYSAAVLYEPSITMTDTTLQNMEIYVKSEEAPKKSYDTQMTSSTISTISSLASPVDSGVQLLDSESELTSAMSNVSGCETDTASSTFTEDQKHIQQLQDEALAASRIKESETWTDLKAQCASGQNGQGCAKLAMEKMEKRAGKGIAIKQFTESDFVNKNVVDEKLLSRSVPNYFDKFSEKENMHKHGRLDSCKSLSDEVFEMEHPIKSNTEVDLMNISLNSYELLDYTLQNANLKTVADSDPVDMHISMSEEVNENLKVVLDGKEAPPPIIKEVPVIENPETKATEEQIVFRRQRKKKSKSDTPKKRVSFHEDILNSTKIDDIHINLGFITHEPDVSLSFFQRGFVRKPDVVKGRYSWAAEGDAPYYEKPGSNREIKSDIYIHHPRNSSSSSSSTGSASSSIDEEDSGSDENVQKKEPTQKQPKSSCLKKTKHKKYIDTKIVQEGVDFKKKKSESNLLDSNIFGSLKNILSFSTSVPLAERGVPEGQEDVVIYSSSQNLSSRRKSFENFSFANAETIEVAEVKPEPVSKVNLAKTNLKLTKSEGFYPNYPNQEIPENIILCDSNVYEHKGISYSYEYDNFQKNFEKQQKPKSSMMYQRILKEFNFFRRKAQEEAEVEVDDFEIINNQSTPTKPEVKIEEVFEVELPESDLKTCSTSRSTLSKYASSSKLDWSDNETVSDMSECRNSRHLDSPKRKARRSNHYTLSPFKVPLHDSSSEISLETSKSLPNLRPSSSKSSLLNRFLKNVTLKKLMDFKAEGNLKRTRSYIGLYPKSEKLKPASNCELDSAIEQELISGREKQKTTEPPDQLLTIRLRNQIFRNKLEQLLKIFPIRSAYTTNGDSKPLLLVLTNRAIYVVSSKQSTEFSTHFVLPYTDLNAILIGPNSQTVHFSNNDTDMQCILTTGCSKITNDLIGQIEIAMRRDANKPALPAVKHLSMRDMTNLRRAICKQTTVNKDEQYYYYSIVHIQDFVCEESPTPLGPSKEGPLMFKSTDRDSNRWETAYFILKAGVLYMLSSVSQRVPMRVFPLMNGACQGARRVFNSHRPHTFQLIVEGNSLLLAAPDEYVASEWLQELIHAASGIYNNYKDKNATQSCSLLMTSDHILTVREAFPCSINSLLPAKTRHEPIKGPQALSCAAITDLIAFRLPSAEQSWCVLEFSCREVHEYTGDWIIYFSTNSELETFISTLEMLWQYGNENGDSFPLSTIPETDPLSKKCIDTYRLLFDNWLPNTVHLQFM</sequence>
<evidence type="ECO:0000256" key="1">
    <source>
        <dbReference type="ARBA" id="ARBA00004496"/>
    </source>
</evidence>
<keyword evidence="6" id="KW-1185">Reference proteome</keyword>
<dbReference type="InterPro" id="IPR053015">
    <property type="entry name" value="PH_domain-containing_M2"/>
</dbReference>
<dbReference type="GO" id="GO:0019894">
    <property type="term" value="F:kinesin binding"/>
    <property type="evidence" value="ECO:0007669"/>
    <property type="project" value="TreeGrafter"/>
</dbReference>
<protein>
    <recommendedName>
        <fullName evidence="4">PH domain-containing protein</fullName>
    </recommendedName>
</protein>
<evidence type="ECO:0000256" key="2">
    <source>
        <dbReference type="ARBA" id="ARBA00022490"/>
    </source>
</evidence>
<dbReference type="PANTHER" id="PTHR46556:SF1">
    <property type="entry name" value="PLECKSTRIN HOMOLOGY DOMAIN-CONTAINING FAMILY M MEMBER 2"/>
    <property type="match status" value="1"/>
</dbReference>
<dbReference type="InterPro" id="IPR057288">
    <property type="entry name" value="PH_PLEKHM2"/>
</dbReference>
<keyword evidence="2" id="KW-0963">Cytoplasm</keyword>
<evidence type="ECO:0000259" key="4">
    <source>
        <dbReference type="PROSITE" id="PS50003"/>
    </source>
</evidence>
<dbReference type="GO" id="GO:0010008">
    <property type="term" value="C:endosome membrane"/>
    <property type="evidence" value="ECO:0007669"/>
    <property type="project" value="TreeGrafter"/>
</dbReference>
<feature type="region of interest" description="Disordered" evidence="3">
    <location>
        <begin position="385"/>
        <end position="432"/>
    </location>
</feature>
<dbReference type="PANTHER" id="PTHR46556">
    <property type="entry name" value="PLECKSTRIN HOMOLOGY DOMAIN-CONTAINING FAMILY M MEMBER 2"/>
    <property type="match status" value="1"/>
</dbReference>
<feature type="domain" description="PH" evidence="4">
    <location>
        <begin position="980"/>
        <end position="1079"/>
    </location>
</feature>
<comment type="subcellular location">
    <subcellularLocation>
        <location evidence="1">Cytoplasm</location>
    </subcellularLocation>
</comment>
<evidence type="ECO:0000313" key="6">
    <source>
        <dbReference type="Proteomes" id="UP000019118"/>
    </source>
</evidence>
<dbReference type="GO" id="GO:0032418">
    <property type="term" value="P:lysosome localization"/>
    <property type="evidence" value="ECO:0007669"/>
    <property type="project" value="TreeGrafter"/>
</dbReference>
<dbReference type="Pfam" id="PF00169">
    <property type="entry name" value="PH"/>
    <property type="match status" value="1"/>
</dbReference>
<dbReference type="InterPro" id="IPR001849">
    <property type="entry name" value="PH_domain"/>
</dbReference>
<reference evidence="5" key="2">
    <citation type="submission" date="2024-08" db="UniProtKB">
        <authorList>
            <consortium name="EnsemblMetazoa"/>
        </authorList>
    </citation>
    <scope>IDENTIFICATION</scope>
</reference>
<dbReference type="EnsemblMetazoa" id="XM_019904141.1">
    <property type="protein sequence ID" value="XP_019759700.1"/>
    <property type="gene ID" value="LOC109537418"/>
</dbReference>
<dbReference type="CDD" id="cd13309">
    <property type="entry name" value="PH_SKIP"/>
    <property type="match status" value="1"/>
</dbReference>
<proteinExistence type="predicted"/>
<feature type="compositionally biased region" description="Basic and acidic residues" evidence="3">
    <location>
        <begin position="682"/>
        <end position="694"/>
    </location>
</feature>
<dbReference type="GO" id="GO:0007030">
    <property type="term" value="P:Golgi organization"/>
    <property type="evidence" value="ECO:0007669"/>
    <property type="project" value="TreeGrafter"/>
</dbReference>
<evidence type="ECO:0000256" key="3">
    <source>
        <dbReference type="SAM" id="MobiDB-lite"/>
    </source>
</evidence>
<dbReference type="InterPro" id="IPR011993">
    <property type="entry name" value="PH-like_dom_sf"/>
</dbReference>
<dbReference type="AlphaFoldDB" id="A0AAR5PF68"/>
<evidence type="ECO:0000313" key="5">
    <source>
        <dbReference type="EnsemblMetazoa" id="XP_019759700.1"/>
    </source>
</evidence>
<dbReference type="GO" id="GO:0032880">
    <property type="term" value="P:regulation of protein localization"/>
    <property type="evidence" value="ECO:0007669"/>
    <property type="project" value="TreeGrafter"/>
</dbReference>